<name>A0A3B0P739_MYCSY</name>
<reference evidence="2" key="1">
    <citation type="submission" date="2018-06" db="EMBL/GenBank/DDBJ databases">
        <authorList>
            <consortium name="Pathogen Informatics"/>
        </authorList>
    </citation>
    <scope>NUCLEOTIDE SEQUENCE [LARGE SCALE GENOMIC DNA]</scope>
    <source>
        <strain evidence="2">NCTC10124</strain>
    </source>
</reference>
<accession>A0A3B0P739</accession>
<protein>
    <submittedName>
        <fullName evidence="1">Uncharacterized protein</fullName>
    </submittedName>
</protein>
<dbReference type="EMBL" id="LS991953">
    <property type="protein sequence ID" value="SYV92409.1"/>
    <property type="molecule type" value="Genomic_DNA"/>
</dbReference>
<sequence length="38" mass="4090">MAQRLSKSGVPGLYGFSVQVKPNGYDPNKNEASLDFSS</sequence>
<dbReference type="AlphaFoldDB" id="A0A3B0P739"/>
<proteinExistence type="predicted"/>
<evidence type="ECO:0000313" key="2">
    <source>
        <dbReference type="Proteomes" id="UP000259328"/>
    </source>
</evidence>
<organism evidence="1 2">
    <name type="scientific">Mycoplasmopsis synoviae</name>
    <name type="common">Mycoplasma synoviae</name>
    <dbReference type="NCBI Taxonomy" id="2109"/>
    <lineage>
        <taxon>Bacteria</taxon>
        <taxon>Bacillati</taxon>
        <taxon>Mycoplasmatota</taxon>
        <taxon>Mycoplasmoidales</taxon>
        <taxon>Metamycoplasmataceae</taxon>
        <taxon>Mycoplasmopsis</taxon>
    </lineage>
</organism>
<dbReference type="Proteomes" id="UP000259328">
    <property type="component" value="Chromosome"/>
</dbReference>
<evidence type="ECO:0000313" key="1">
    <source>
        <dbReference type="EMBL" id="SYV92409.1"/>
    </source>
</evidence>
<gene>
    <name evidence="1" type="ORF">NCTC10124_00128</name>
</gene>